<evidence type="ECO:0000259" key="3">
    <source>
        <dbReference type="PROSITE" id="PS51201"/>
    </source>
</evidence>
<keyword evidence="2" id="KW-0472">Membrane</keyword>
<accession>A0ABX0F9X7</accession>
<reference evidence="4 5" key="1">
    <citation type="submission" date="2020-01" db="EMBL/GenBank/DDBJ databases">
        <title>Polyphasic characterisation and genomic insights into a novel alkali tolerant bacterium VR-M41.</title>
        <authorList>
            <person name="Vemuluri V.R."/>
        </authorList>
    </citation>
    <scope>NUCLEOTIDE SEQUENCE [LARGE SCALE GENOMIC DNA]</scope>
    <source>
        <strain evidence="4 5">VR-M41</strain>
    </source>
</reference>
<evidence type="ECO:0000256" key="2">
    <source>
        <dbReference type="SAM" id="Phobius"/>
    </source>
</evidence>
<keyword evidence="5" id="KW-1185">Reference proteome</keyword>
<dbReference type="InterPro" id="IPR003148">
    <property type="entry name" value="RCK_N"/>
</dbReference>
<protein>
    <submittedName>
        <fullName evidence="4">Ion transporter</fullName>
    </submittedName>
</protein>
<gene>
    <name evidence="4" type="ORF">GYN08_13640</name>
</gene>
<dbReference type="Gene3D" id="1.10.287.70">
    <property type="match status" value="1"/>
</dbReference>
<feature type="transmembrane region" description="Helical" evidence="2">
    <location>
        <begin position="73"/>
        <end position="94"/>
    </location>
</feature>
<dbReference type="InterPro" id="IPR013099">
    <property type="entry name" value="K_chnl_dom"/>
</dbReference>
<proteinExistence type="predicted"/>
<evidence type="ECO:0000313" key="4">
    <source>
        <dbReference type="EMBL" id="NGZ76368.1"/>
    </source>
</evidence>
<organism evidence="4 5">
    <name type="scientific">Saccharibacillus alkalitolerans</name>
    <dbReference type="NCBI Taxonomy" id="2705290"/>
    <lineage>
        <taxon>Bacteria</taxon>
        <taxon>Bacillati</taxon>
        <taxon>Bacillota</taxon>
        <taxon>Bacilli</taxon>
        <taxon>Bacillales</taxon>
        <taxon>Paenibacillaceae</taxon>
        <taxon>Saccharibacillus</taxon>
    </lineage>
</organism>
<name>A0ABX0F9X7_9BACL</name>
<feature type="domain" description="RCK N-terminal" evidence="3">
    <location>
        <begin position="114"/>
        <end position="240"/>
    </location>
</feature>
<dbReference type="PROSITE" id="PS51201">
    <property type="entry name" value="RCK_N"/>
    <property type="match status" value="1"/>
</dbReference>
<dbReference type="Proteomes" id="UP000800303">
    <property type="component" value="Unassembled WGS sequence"/>
</dbReference>
<dbReference type="Pfam" id="PF22614">
    <property type="entry name" value="Slo-like_RCK"/>
    <property type="match status" value="1"/>
</dbReference>
<keyword evidence="2" id="KW-0812">Transmembrane</keyword>
<dbReference type="EMBL" id="JAAFGS010000004">
    <property type="protein sequence ID" value="NGZ76368.1"/>
    <property type="molecule type" value="Genomic_DNA"/>
</dbReference>
<dbReference type="InterPro" id="IPR050721">
    <property type="entry name" value="Trk_Ktr_HKT_K-transport"/>
</dbReference>
<dbReference type="PANTHER" id="PTHR43833:SF9">
    <property type="entry name" value="POTASSIUM CHANNEL PROTEIN YUGO-RELATED"/>
    <property type="match status" value="1"/>
</dbReference>
<comment type="subcellular location">
    <subcellularLocation>
        <location evidence="1">Cell membrane</location>
        <topology evidence="1">Multi-pass membrane protein</topology>
    </subcellularLocation>
</comment>
<comment type="caution">
    <text evidence="4">The sequence shown here is derived from an EMBL/GenBank/DDBJ whole genome shotgun (WGS) entry which is preliminary data.</text>
</comment>
<dbReference type="SUPFAM" id="SSF51735">
    <property type="entry name" value="NAD(P)-binding Rossmann-fold domains"/>
    <property type="match status" value="1"/>
</dbReference>
<keyword evidence="2" id="KW-1133">Transmembrane helix</keyword>
<dbReference type="InterPro" id="IPR036291">
    <property type="entry name" value="NAD(P)-bd_dom_sf"/>
</dbReference>
<dbReference type="RefSeq" id="WP_166275093.1">
    <property type="nucleotide sequence ID" value="NZ_JAAFGS010000004.1"/>
</dbReference>
<dbReference type="Pfam" id="PF07885">
    <property type="entry name" value="Ion_trans_2"/>
    <property type="match status" value="1"/>
</dbReference>
<evidence type="ECO:0000256" key="1">
    <source>
        <dbReference type="ARBA" id="ARBA00004651"/>
    </source>
</evidence>
<sequence>MHFFIRLSTKLMHLRKTTIGIIIGVFVLFSASVAYSIEPSTFGDWFNAFYWVLTTMATVGYGDYFMESAEGKIFTIFLYIFGIGLLSLVIGKVVDSIAEVQRKRGAGLLSYQGQGHVVIVNWSKKAKSAIEEILCYDPRTHIVLIDESSHHPVEHMEQVHFVSGDPASDEVLTKASIATCRAAIVFADERIEESALVDGKSLLIVSSIERLASDVHTTVEITQEQHVQNFRHAHVNEFILSHDAISRLAVRAALQEGSSDVISQLLSRGNGSDLYEVAANPSWKTYRDAFDDLLLQGATLIADRDDLAINRKLDAPLPAEAKLYVVADAETHRKISMGRARK</sequence>
<dbReference type="PANTHER" id="PTHR43833">
    <property type="entry name" value="POTASSIUM CHANNEL PROTEIN 2-RELATED-RELATED"/>
    <property type="match status" value="1"/>
</dbReference>
<evidence type="ECO:0000313" key="5">
    <source>
        <dbReference type="Proteomes" id="UP000800303"/>
    </source>
</evidence>
<dbReference type="Gene3D" id="3.40.50.720">
    <property type="entry name" value="NAD(P)-binding Rossmann-like Domain"/>
    <property type="match status" value="1"/>
</dbReference>
<dbReference type="SUPFAM" id="SSF81324">
    <property type="entry name" value="Voltage-gated potassium channels"/>
    <property type="match status" value="1"/>
</dbReference>
<feature type="transmembrane region" description="Helical" evidence="2">
    <location>
        <begin position="20"/>
        <end position="37"/>
    </location>
</feature>